<organism evidence="1 2">
    <name type="scientific">Gracilibacillus pellucidus</name>
    <dbReference type="NCBI Taxonomy" id="3095368"/>
    <lineage>
        <taxon>Bacteria</taxon>
        <taxon>Bacillati</taxon>
        <taxon>Bacillota</taxon>
        <taxon>Bacilli</taxon>
        <taxon>Bacillales</taxon>
        <taxon>Bacillaceae</taxon>
        <taxon>Gracilibacillus</taxon>
    </lineage>
</organism>
<sequence length="60" mass="7009">MSKYIRNIAVIIFILVIFFILFPYQFNLNVGFAQILLSVAGGYAIYLNLRAQIKERRRQA</sequence>
<evidence type="ECO:0000313" key="2">
    <source>
        <dbReference type="Proteomes" id="UP001277972"/>
    </source>
</evidence>
<protein>
    <submittedName>
        <fullName evidence="1">Uncharacterized protein</fullName>
    </submittedName>
</protein>
<comment type="caution">
    <text evidence="1">The sequence shown here is derived from an EMBL/GenBank/DDBJ whole genome shotgun (WGS) entry which is preliminary data.</text>
</comment>
<dbReference type="EMBL" id="JAWZSR010000004">
    <property type="protein sequence ID" value="MDX8046249.1"/>
    <property type="molecule type" value="Genomic_DNA"/>
</dbReference>
<dbReference type="Proteomes" id="UP001277972">
    <property type="component" value="Unassembled WGS sequence"/>
</dbReference>
<accession>A0ACC6M5M2</accession>
<proteinExistence type="predicted"/>
<evidence type="ECO:0000313" key="1">
    <source>
        <dbReference type="EMBL" id="MDX8046249.1"/>
    </source>
</evidence>
<gene>
    <name evidence="1" type="ORF">SH601_09620</name>
</gene>
<name>A0ACC6M5M2_9BACI</name>
<keyword evidence="2" id="KW-1185">Reference proteome</keyword>
<reference evidence="1" key="1">
    <citation type="submission" date="2023-11" db="EMBL/GenBank/DDBJ databases">
        <title>Gracilibacillus pellucida a moderately halophilic bacterium isolated from saline soil in Xinjiang province.</title>
        <authorList>
            <person name="Zhang Z."/>
            <person name="Tan F."/>
            <person name="Wang Y."/>
            <person name="Xia M."/>
        </authorList>
    </citation>
    <scope>NUCLEOTIDE SEQUENCE</scope>
    <source>
        <strain evidence="1">S3-1-1</strain>
    </source>
</reference>